<comment type="caution">
    <text evidence="1">The sequence shown here is derived from an EMBL/GenBank/DDBJ whole genome shotgun (WGS) entry which is preliminary data.</text>
</comment>
<reference evidence="1" key="1">
    <citation type="journal article" date="2014" name="Front. Microbiol.">
        <title>High frequency of phylogenetically diverse reductive dehalogenase-homologous genes in deep subseafloor sedimentary metagenomes.</title>
        <authorList>
            <person name="Kawai M."/>
            <person name="Futagami T."/>
            <person name="Toyoda A."/>
            <person name="Takaki Y."/>
            <person name="Nishi S."/>
            <person name="Hori S."/>
            <person name="Arai W."/>
            <person name="Tsubouchi T."/>
            <person name="Morono Y."/>
            <person name="Uchiyama I."/>
            <person name="Ito T."/>
            <person name="Fujiyama A."/>
            <person name="Inagaki F."/>
            <person name="Takami H."/>
        </authorList>
    </citation>
    <scope>NUCLEOTIDE SEQUENCE</scope>
    <source>
        <strain evidence="1">Expedition CK06-06</strain>
    </source>
</reference>
<sequence length="130" mass="14897">MIRMAYQIQKLNRFIANNPALADIPFGIVRGRSITPRQALTMLQRGEAVSEVVAAMNQAGMDPIEQDWALVEDYYRRLLQLPAPHPKIYIIGQEMSLEEALMHVRSRDAAGQEILRSYQGLTREMARRMK</sequence>
<accession>X1HK79</accession>
<gene>
    <name evidence="1" type="ORF">S03H2_47280</name>
</gene>
<proteinExistence type="predicted"/>
<dbReference type="AlphaFoldDB" id="X1HK79"/>
<protein>
    <submittedName>
        <fullName evidence="1">Uncharacterized protein</fullName>
    </submittedName>
</protein>
<name>X1HK79_9ZZZZ</name>
<dbReference type="EMBL" id="BARU01029750">
    <property type="protein sequence ID" value="GAH70511.1"/>
    <property type="molecule type" value="Genomic_DNA"/>
</dbReference>
<organism evidence="1">
    <name type="scientific">marine sediment metagenome</name>
    <dbReference type="NCBI Taxonomy" id="412755"/>
    <lineage>
        <taxon>unclassified sequences</taxon>
        <taxon>metagenomes</taxon>
        <taxon>ecological metagenomes</taxon>
    </lineage>
</organism>
<evidence type="ECO:0000313" key="1">
    <source>
        <dbReference type="EMBL" id="GAH70511.1"/>
    </source>
</evidence>